<name>A0A5J4QQV5_9ZZZZ</name>
<dbReference type="EMBL" id="SNRY01002848">
    <property type="protein sequence ID" value="KAA6323250.1"/>
    <property type="molecule type" value="Genomic_DNA"/>
</dbReference>
<dbReference type="AlphaFoldDB" id="A0A5J4QQV5"/>
<dbReference type="EMBL" id="SNRY01002848">
    <property type="protein sequence ID" value="KAA6323253.1"/>
    <property type="molecule type" value="Genomic_DNA"/>
</dbReference>
<dbReference type="Gene3D" id="3.40.50.720">
    <property type="entry name" value="NAD(P)-binding Rossmann-like Domain"/>
    <property type="match status" value="1"/>
</dbReference>
<proteinExistence type="predicted"/>
<sequence length="41" mass="4760">MNYLIFGGSGFIGNHLIDCIRETDQTFLIYNLDDYPLLHLN</sequence>
<gene>
    <name evidence="1" type="ORF">EZS27_027290</name>
    <name evidence="2" type="ORF">EZS27_027293</name>
</gene>
<protein>
    <submittedName>
        <fullName evidence="1">Uncharacterized protein</fullName>
    </submittedName>
</protein>
<dbReference type="SUPFAM" id="SSF51735">
    <property type="entry name" value="NAD(P)-binding Rossmann-fold domains"/>
    <property type="match status" value="1"/>
</dbReference>
<organism evidence="1">
    <name type="scientific">termite gut metagenome</name>
    <dbReference type="NCBI Taxonomy" id="433724"/>
    <lineage>
        <taxon>unclassified sequences</taxon>
        <taxon>metagenomes</taxon>
        <taxon>organismal metagenomes</taxon>
    </lineage>
</organism>
<evidence type="ECO:0000313" key="1">
    <source>
        <dbReference type="EMBL" id="KAA6323250.1"/>
    </source>
</evidence>
<evidence type="ECO:0000313" key="2">
    <source>
        <dbReference type="EMBL" id="KAA6323253.1"/>
    </source>
</evidence>
<dbReference type="InterPro" id="IPR036291">
    <property type="entry name" value="NAD(P)-bd_dom_sf"/>
</dbReference>
<comment type="caution">
    <text evidence="1">The sequence shown here is derived from an EMBL/GenBank/DDBJ whole genome shotgun (WGS) entry which is preliminary data.</text>
</comment>
<reference evidence="1" key="1">
    <citation type="submission" date="2019-03" db="EMBL/GenBank/DDBJ databases">
        <title>Single cell metagenomics reveals metabolic interactions within the superorganism composed of flagellate Streblomastix strix and complex community of Bacteroidetes bacteria on its surface.</title>
        <authorList>
            <person name="Treitli S.C."/>
            <person name="Kolisko M."/>
            <person name="Husnik F."/>
            <person name="Keeling P."/>
            <person name="Hampl V."/>
        </authorList>
    </citation>
    <scope>NUCLEOTIDE SEQUENCE</scope>
    <source>
        <strain evidence="1">STM</strain>
    </source>
</reference>
<accession>A0A5J4QQV5</accession>